<feature type="transmembrane region" description="Helical" evidence="1">
    <location>
        <begin position="180"/>
        <end position="203"/>
    </location>
</feature>
<keyword evidence="3" id="KW-1185">Reference proteome</keyword>
<feature type="transmembrane region" description="Helical" evidence="1">
    <location>
        <begin position="105"/>
        <end position="127"/>
    </location>
</feature>
<dbReference type="EMBL" id="JAATJC010000001">
    <property type="protein sequence ID" value="NJC06639.1"/>
    <property type="molecule type" value="Genomic_DNA"/>
</dbReference>
<feature type="transmembrane region" description="Helical" evidence="1">
    <location>
        <begin position="223"/>
        <end position="242"/>
    </location>
</feature>
<keyword evidence="1" id="KW-0812">Transmembrane</keyword>
<gene>
    <name evidence="2" type="ORF">GGQ97_002432</name>
</gene>
<reference evidence="2 3" key="1">
    <citation type="submission" date="2020-03" db="EMBL/GenBank/DDBJ databases">
        <title>Genomic Encyclopedia of Type Strains, Phase IV (KMG-IV): sequencing the most valuable type-strain genomes for metagenomic binning, comparative biology and taxonomic classification.</title>
        <authorList>
            <person name="Goeker M."/>
        </authorList>
    </citation>
    <scope>NUCLEOTIDE SEQUENCE [LARGE SCALE GENOMIC DNA]</scope>
    <source>
        <strain evidence="2 3">DSM 16846</strain>
    </source>
</reference>
<organism evidence="2 3">
    <name type="scientific">Sphingomonas kaistensis</name>
    <dbReference type="NCBI Taxonomy" id="298708"/>
    <lineage>
        <taxon>Bacteria</taxon>
        <taxon>Pseudomonadati</taxon>
        <taxon>Pseudomonadota</taxon>
        <taxon>Alphaproteobacteria</taxon>
        <taxon>Sphingomonadales</taxon>
        <taxon>Sphingomonadaceae</taxon>
        <taxon>Sphingomonas</taxon>
    </lineage>
</organism>
<keyword evidence="1" id="KW-0472">Membrane</keyword>
<dbReference type="RefSeq" id="WP_168069973.1">
    <property type="nucleotide sequence ID" value="NZ_JAATJC010000001.1"/>
</dbReference>
<evidence type="ECO:0000313" key="3">
    <source>
        <dbReference type="Proteomes" id="UP000558192"/>
    </source>
</evidence>
<evidence type="ECO:0008006" key="4">
    <source>
        <dbReference type="Google" id="ProtNLM"/>
    </source>
</evidence>
<proteinExistence type="predicted"/>
<sequence>MNRRLHARSLTLLTGLENNLASIAIGWMTLAALAGALKVAVSPLAAVGPTSLAPYLLLVCAPAASFLLALRWFADGPAMPQPSIRLARIGRWRDVSRAEAERHPLHGTSGIMVSLLIGMLLNVPVRAIEYLVTMPALPPVFPGWLGVLHQAMTLDVVILSSLYVVAFAMALRRAPMFPRFLLFVWLADICAQLFIAQAVMATAVPASVAGPLHELLQGNITKVAISAGLWLPYLLMSTRVNVTFRNRVPR</sequence>
<feature type="transmembrane region" description="Helical" evidence="1">
    <location>
        <begin position="147"/>
        <end position="168"/>
    </location>
</feature>
<name>A0A7X6BGN8_9SPHN</name>
<dbReference type="AlphaFoldDB" id="A0A7X6BGN8"/>
<dbReference type="Proteomes" id="UP000558192">
    <property type="component" value="Unassembled WGS sequence"/>
</dbReference>
<protein>
    <recommendedName>
        <fullName evidence="4">DUF2569 domain-containing protein</fullName>
    </recommendedName>
</protein>
<accession>A0A7X6BGN8</accession>
<evidence type="ECO:0000256" key="1">
    <source>
        <dbReference type="SAM" id="Phobius"/>
    </source>
</evidence>
<keyword evidence="1" id="KW-1133">Transmembrane helix</keyword>
<feature type="transmembrane region" description="Helical" evidence="1">
    <location>
        <begin position="52"/>
        <end position="74"/>
    </location>
</feature>
<comment type="caution">
    <text evidence="2">The sequence shown here is derived from an EMBL/GenBank/DDBJ whole genome shotgun (WGS) entry which is preliminary data.</text>
</comment>
<evidence type="ECO:0000313" key="2">
    <source>
        <dbReference type="EMBL" id="NJC06639.1"/>
    </source>
</evidence>
<feature type="transmembrane region" description="Helical" evidence="1">
    <location>
        <begin position="20"/>
        <end position="40"/>
    </location>
</feature>